<proteinExistence type="predicted"/>
<evidence type="ECO:0000313" key="1">
    <source>
        <dbReference type="EMBL" id="MFB9109714.1"/>
    </source>
</evidence>
<sequence length="315" mass="37296">MRKIINILCITCLLLFHCSSKIKKNNSNCIIAFVKDTYIDEGNYSYNNLGDSIYTKGEGKISVEFIGVFPQKNDTVTIYKLNQYSNEKPEKFSFWSKKKNNQSITFFCSMGNDIKVTFNNKNSIIVNNDIYKVNKEYYIFLKQKILVEKSVLDLTFFLKDGYGDYAESLDPLNKNWRNQNEDKRFKIIKAKIKNKNYQTDDQFFNYNFTYEYDKNGILKNISGENLFSKIHVKENNKHDVYIINRSINERATENEYLYKNKRNLFDSIIGIREIFSNGTKHHYKKYQSKLKISEINRKPVNIEEILKVLIINKNE</sequence>
<evidence type="ECO:0000313" key="2">
    <source>
        <dbReference type="Proteomes" id="UP001589562"/>
    </source>
</evidence>
<protein>
    <recommendedName>
        <fullName evidence="3">YD repeat-containing protein</fullName>
    </recommendedName>
</protein>
<reference evidence="1 2" key="1">
    <citation type="submission" date="2024-09" db="EMBL/GenBank/DDBJ databases">
        <authorList>
            <person name="Sun Q."/>
            <person name="Mori K."/>
        </authorList>
    </citation>
    <scope>NUCLEOTIDE SEQUENCE [LARGE SCALE GENOMIC DNA]</scope>
    <source>
        <strain evidence="1 2">CECT 8365</strain>
    </source>
</reference>
<dbReference type="RefSeq" id="WP_379680683.1">
    <property type="nucleotide sequence ID" value="NZ_JBHMFE010000018.1"/>
</dbReference>
<comment type="caution">
    <text evidence="1">The sequence shown here is derived from an EMBL/GenBank/DDBJ whole genome shotgun (WGS) entry which is preliminary data.</text>
</comment>
<evidence type="ECO:0008006" key="3">
    <source>
        <dbReference type="Google" id="ProtNLM"/>
    </source>
</evidence>
<organism evidence="1 2">
    <name type="scientific">Flavobacterium gyeonganense</name>
    <dbReference type="NCBI Taxonomy" id="1310418"/>
    <lineage>
        <taxon>Bacteria</taxon>
        <taxon>Pseudomonadati</taxon>
        <taxon>Bacteroidota</taxon>
        <taxon>Flavobacteriia</taxon>
        <taxon>Flavobacteriales</taxon>
        <taxon>Flavobacteriaceae</taxon>
        <taxon>Flavobacterium</taxon>
    </lineage>
</organism>
<keyword evidence="2" id="KW-1185">Reference proteome</keyword>
<dbReference type="EMBL" id="JBHMFE010000018">
    <property type="protein sequence ID" value="MFB9109714.1"/>
    <property type="molecule type" value="Genomic_DNA"/>
</dbReference>
<gene>
    <name evidence="1" type="ORF">ACFFVK_14090</name>
</gene>
<accession>A0ABV5HCU9</accession>
<name>A0ABV5HCU9_9FLAO</name>
<dbReference type="Proteomes" id="UP001589562">
    <property type="component" value="Unassembled WGS sequence"/>
</dbReference>